<gene>
    <name evidence="1" type="primary">hemB_3</name>
    <name evidence="1" type="ORF">NCTC8258_05203</name>
</gene>
<dbReference type="Proteomes" id="UP000255509">
    <property type="component" value="Unassembled WGS sequence"/>
</dbReference>
<evidence type="ECO:0000313" key="2">
    <source>
        <dbReference type="Proteomes" id="UP000255509"/>
    </source>
</evidence>
<dbReference type="Gene3D" id="3.20.20.70">
    <property type="entry name" value="Aldolase class I"/>
    <property type="match status" value="1"/>
</dbReference>
<dbReference type="InterPro" id="IPR013785">
    <property type="entry name" value="Aldolase_TIM"/>
</dbReference>
<dbReference type="EC" id="4.2.1.24" evidence="1"/>
<organism evidence="1 2">
    <name type="scientific">Salmonella enterica I</name>
    <dbReference type="NCBI Taxonomy" id="59201"/>
    <lineage>
        <taxon>Bacteria</taxon>
        <taxon>Pseudomonadati</taxon>
        <taxon>Pseudomonadota</taxon>
        <taxon>Gammaproteobacteria</taxon>
        <taxon>Enterobacterales</taxon>
        <taxon>Enterobacteriaceae</taxon>
        <taxon>Salmonella</taxon>
    </lineage>
</organism>
<name>A0A379WDS6_SALET</name>
<reference evidence="1 2" key="1">
    <citation type="submission" date="2018-06" db="EMBL/GenBank/DDBJ databases">
        <authorList>
            <consortium name="Pathogen Informatics"/>
            <person name="Doyle S."/>
        </authorList>
    </citation>
    <scope>NUCLEOTIDE SEQUENCE [LARGE SCALE GENOMIC DNA]</scope>
    <source>
        <strain evidence="1 2">NCTC8258</strain>
    </source>
</reference>
<protein>
    <submittedName>
        <fullName evidence="1">Delta-aminolevulinic acid dehydratase</fullName>
        <ecNumber evidence="1">4.2.1.24</ecNumber>
    </submittedName>
</protein>
<dbReference type="AlphaFoldDB" id="A0A379WDS6"/>
<evidence type="ECO:0000313" key="1">
    <source>
        <dbReference type="EMBL" id="SUH17412.1"/>
    </source>
</evidence>
<sequence length="53" mass="5897">MRRWPPRQAGRYRGGGWSRFYCASAAMDGQVQAIRQALDAAGFTDTANNVLLH</sequence>
<proteinExistence type="predicted"/>
<dbReference type="GO" id="GO:0004655">
    <property type="term" value="F:porphobilinogen synthase activity"/>
    <property type="evidence" value="ECO:0007669"/>
    <property type="project" value="UniProtKB-EC"/>
</dbReference>
<keyword evidence="1" id="KW-0456">Lyase</keyword>
<accession>A0A379WDS6</accession>
<dbReference type="EMBL" id="UGXS01000004">
    <property type="protein sequence ID" value="SUH17412.1"/>
    <property type="molecule type" value="Genomic_DNA"/>
</dbReference>